<dbReference type="AlphaFoldDB" id="A0AA39HC08"/>
<proteinExistence type="predicted"/>
<gene>
    <name evidence="2" type="ORF">QR680_016050</name>
</gene>
<dbReference type="InterPro" id="IPR006342">
    <property type="entry name" value="FkbM_mtfrase"/>
</dbReference>
<dbReference type="EMBL" id="JAUCMV010000004">
    <property type="protein sequence ID" value="KAK0401919.1"/>
    <property type="molecule type" value="Genomic_DNA"/>
</dbReference>
<reference evidence="2" key="1">
    <citation type="submission" date="2023-06" db="EMBL/GenBank/DDBJ databases">
        <title>Genomic analysis of the entomopathogenic nematode Steinernema hermaphroditum.</title>
        <authorList>
            <person name="Schwarz E.M."/>
            <person name="Heppert J.K."/>
            <person name="Baniya A."/>
            <person name="Schwartz H.T."/>
            <person name="Tan C.-H."/>
            <person name="Antoshechkin I."/>
            <person name="Sternberg P.W."/>
            <person name="Goodrich-Blair H."/>
            <person name="Dillman A.R."/>
        </authorList>
    </citation>
    <scope>NUCLEOTIDE SEQUENCE</scope>
    <source>
        <strain evidence="2">PS9179</strain>
        <tissue evidence="2">Whole animal</tissue>
    </source>
</reference>
<evidence type="ECO:0000259" key="1">
    <source>
        <dbReference type="Pfam" id="PF05050"/>
    </source>
</evidence>
<organism evidence="2 3">
    <name type="scientific">Steinernema hermaphroditum</name>
    <dbReference type="NCBI Taxonomy" id="289476"/>
    <lineage>
        <taxon>Eukaryota</taxon>
        <taxon>Metazoa</taxon>
        <taxon>Ecdysozoa</taxon>
        <taxon>Nematoda</taxon>
        <taxon>Chromadorea</taxon>
        <taxon>Rhabditida</taxon>
        <taxon>Tylenchina</taxon>
        <taxon>Panagrolaimomorpha</taxon>
        <taxon>Strongyloidoidea</taxon>
        <taxon>Steinernematidae</taxon>
        <taxon>Steinernema</taxon>
    </lineage>
</organism>
<evidence type="ECO:0000313" key="3">
    <source>
        <dbReference type="Proteomes" id="UP001175271"/>
    </source>
</evidence>
<evidence type="ECO:0000313" key="2">
    <source>
        <dbReference type="EMBL" id="KAK0401919.1"/>
    </source>
</evidence>
<sequence length="276" mass="31880">MIAMSATDPEILHTKRSRLFYNYGDCIQRRMTNLSTIDVWQKLDHIVAVCEELSNFNMSAFVALQNRDEIKYHLPSENLSDECIVLSIGVGLDINAEQALLKVQHHCKFIGSDPTVEGNQKLYETIGEFFPYAIGNESTEVESIIINGFDTQYRREKVKTMGFVNFIKKHVKQQLIDQIFFDAEYAEYRLFDYFLSGSSLSAAQIAVCQINVEVHDPSDVQMEEFVAFLRTLLQEQHYAFFKVFKVEIWHHLRIVFVNYKHPKCIAKYLAGLAGLQ</sequence>
<dbReference type="Pfam" id="PF05050">
    <property type="entry name" value="Methyltransf_21"/>
    <property type="match status" value="1"/>
</dbReference>
<protein>
    <recommendedName>
        <fullName evidence="1">Methyltransferase FkbM domain-containing protein</fullName>
    </recommendedName>
</protein>
<accession>A0AA39HC08</accession>
<dbReference type="PANTHER" id="PTHR22989:SF3">
    <property type="entry name" value="METHYLTRANSFERASE FKBM DOMAIN-CONTAINING PROTEIN"/>
    <property type="match status" value="1"/>
</dbReference>
<dbReference type="PANTHER" id="PTHR22989">
    <property type="entry name" value="UNCHARACTERIZED DUF13 C.ELEGANS"/>
    <property type="match status" value="1"/>
</dbReference>
<comment type="caution">
    <text evidence="2">The sequence shown here is derived from an EMBL/GenBank/DDBJ whole genome shotgun (WGS) entry which is preliminary data.</text>
</comment>
<name>A0AA39HC08_9BILA</name>
<dbReference type="Proteomes" id="UP001175271">
    <property type="component" value="Unassembled WGS sequence"/>
</dbReference>
<keyword evidence="3" id="KW-1185">Reference proteome</keyword>
<feature type="domain" description="Methyltransferase FkbM" evidence="1">
    <location>
        <begin position="80"/>
        <end position="238"/>
    </location>
</feature>